<organism evidence="1">
    <name type="scientific">marine sediment metagenome</name>
    <dbReference type="NCBI Taxonomy" id="412755"/>
    <lineage>
        <taxon>unclassified sequences</taxon>
        <taxon>metagenomes</taxon>
        <taxon>ecological metagenomes</taxon>
    </lineage>
</organism>
<dbReference type="EMBL" id="BART01038965">
    <property type="protein sequence ID" value="GAH09366.1"/>
    <property type="molecule type" value="Genomic_DNA"/>
</dbReference>
<gene>
    <name evidence="1" type="ORF">S01H4_64322</name>
</gene>
<reference evidence="1" key="1">
    <citation type="journal article" date="2014" name="Front. Microbiol.">
        <title>High frequency of phylogenetically diverse reductive dehalogenase-homologous genes in deep subseafloor sedimentary metagenomes.</title>
        <authorList>
            <person name="Kawai M."/>
            <person name="Futagami T."/>
            <person name="Toyoda A."/>
            <person name="Takaki Y."/>
            <person name="Nishi S."/>
            <person name="Hori S."/>
            <person name="Arai W."/>
            <person name="Tsubouchi T."/>
            <person name="Morono Y."/>
            <person name="Uchiyama I."/>
            <person name="Ito T."/>
            <person name="Fujiyama A."/>
            <person name="Inagaki F."/>
            <person name="Takami H."/>
        </authorList>
    </citation>
    <scope>NUCLEOTIDE SEQUENCE</scope>
    <source>
        <strain evidence="1">Expedition CK06-06</strain>
    </source>
</reference>
<feature type="non-terminal residue" evidence="1">
    <location>
        <position position="31"/>
    </location>
</feature>
<comment type="caution">
    <text evidence="1">The sequence shown here is derived from an EMBL/GenBank/DDBJ whole genome shotgun (WGS) entry which is preliminary data.</text>
</comment>
<name>X1CLS8_9ZZZZ</name>
<proteinExistence type="predicted"/>
<accession>X1CLS8</accession>
<evidence type="ECO:0000313" key="1">
    <source>
        <dbReference type="EMBL" id="GAH09366.1"/>
    </source>
</evidence>
<sequence>MTVQKIDHTHIITKVLTIAQAKRDVRWSQSD</sequence>
<dbReference type="AlphaFoldDB" id="X1CLS8"/>
<protein>
    <submittedName>
        <fullName evidence="1">Uncharacterized protein</fullName>
    </submittedName>
</protein>